<sequence length="76" mass="9274">MGRPRRLIFLLRAQEVKLEGFAYPSEDWRWRFLDPRRASKLVYYTDGNGNDYPIGRKRKFRYENQQSEEHGGWHLD</sequence>
<keyword evidence="2" id="KW-1185">Reference proteome</keyword>
<comment type="caution">
    <text evidence="1">The sequence shown here is derived from an EMBL/GenBank/DDBJ whole genome shotgun (WGS) entry which is preliminary data.</text>
</comment>
<reference evidence="1 2" key="1">
    <citation type="journal article" date="2019" name="G3 (Bethesda)">
        <title>Sequencing of a Wild Apple (Malus baccata) Genome Unravels the Differences Between Cultivated and Wild Apple Species Regarding Disease Resistance and Cold Tolerance.</title>
        <authorList>
            <person name="Chen X."/>
        </authorList>
    </citation>
    <scope>NUCLEOTIDE SEQUENCE [LARGE SCALE GENOMIC DNA]</scope>
    <source>
        <strain evidence="2">cv. Shandingzi</strain>
        <tissue evidence="1">Leaves</tissue>
    </source>
</reference>
<accession>A0A540MD90</accession>
<dbReference type="Proteomes" id="UP000315295">
    <property type="component" value="Unassembled WGS sequence"/>
</dbReference>
<proteinExistence type="predicted"/>
<organism evidence="1 2">
    <name type="scientific">Malus baccata</name>
    <name type="common">Siberian crab apple</name>
    <name type="synonym">Pyrus baccata</name>
    <dbReference type="NCBI Taxonomy" id="106549"/>
    <lineage>
        <taxon>Eukaryota</taxon>
        <taxon>Viridiplantae</taxon>
        <taxon>Streptophyta</taxon>
        <taxon>Embryophyta</taxon>
        <taxon>Tracheophyta</taxon>
        <taxon>Spermatophyta</taxon>
        <taxon>Magnoliopsida</taxon>
        <taxon>eudicotyledons</taxon>
        <taxon>Gunneridae</taxon>
        <taxon>Pentapetalae</taxon>
        <taxon>rosids</taxon>
        <taxon>fabids</taxon>
        <taxon>Rosales</taxon>
        <taxon>Rosaceae</taxon>
        <taxon>Amygdaloideae</taxon>
        <taxon>Maleae</taxon>
        <taxon>Malus</taxon>
    </lineage>
</organism>
<dbReference type="AlphaFoldDB" id="A0A540MD90"/>
<dbReference type="EMBL" id="VIEB01000286">
    <property type="protein sequence ID" value="TQD96717.1"/>
    <property type="molecule type" value="Genomic_DNA"/>
</dbReference>
<evidence type="ECO:0000313" key="2">
    <source>
        <dbReference type="Proteomes" id="UP000315295"/>
    </source>
</evidence>
<evidence type="ECO:0000313" key="1">
    <source>
        <dbReference type="EMBL" id="TQD96717.1"/>
    </source>
</evidence>
<gene>
    <name evidence="1" type="ORF">C1H46_017610</name>
</gene>
<name>A0A540MD90_MALBA</name>
<protein>
    <submittedName>
        <fullName evidence="1">Uncharacterized protein</fullName>
    </submittedName>
</protein>